<comment type="caution">
    <text evidence="1">The sequence shown here is derived from an EMBL/GenBank/DDBJ whole genome shotgun (WGS) entry which is preliminary data.</text>
</comment>
<sequence>MIKGDFKEDIGIYCLKFITLKKKNETKNVTYDLNLCYGSKSELILNLFDLIEMQPLKDVFYLTLLFKYSKVKIIFKYQNKLQDISSIVFFVYLFYYEKHEILLSSFNDLLLLLLSDQPKEPGILKKK</sequence>
<protein>
    <submittedName>
        <fullName evidence="1">Uncharacterized protein</fullName>
    </submittedName>
</protein>
<accession>X6LIK9</accession>
<proteinExistence type="predicted"/>
<evidence type="ECO:0000313" key="2">
    <source>
        <dbReference type="Proteomes" id="UP000023152"/>
    </source>
</evidence>
<evidence type="ECO:0000313" key="1">
    <source>
        <dbReference type="EMBL" id="ETO01211.1"/>
    </source>
</evidence>
<reference evidence="1 2" key="1">
    <citation type="journal article" date="2013" name="Curr. Biol.">
        <title>The Genome of the Foraminiferan Reticulomyxa filosa.</title>
        <authorList>
            <person name="Glockner G."/>
            <person name="Hulsmann N."/>
            <person name="Schleicher M."/>
            <person name="Noegel A.A."/>
            <person name="Eichinger L."/>
            <person name="Gallinger C."/>
            <person name="Pawlowski J."/>
            <person name="Sierra R."/>
            <person name="Euteneuer U."/>
            <person name="Pillet L."/>
            <person name="Moustafa A."/>
            <person name="Platzer M."/>
            <person name="Groth M."/>
            <person name="Szafranski K."/>
            <person name="Schliwa M."/>
        </authorList>
    </citation>
    <scope>NUCLEOTIDE SEQUENCE [LARGE SCALE GENOMIC DNA]</scope>
</reference>
<organism evidence="1 2">
    <name type="scientific">Reticulomyxa filosa</name>
    <dbReference type="NCBI Taxonomy" id="46433"/>
    <lineage>
        <taxon>Eukaryota</taxon>
        <taxon>Sar</taxon>
        <taxon>Rhizaria</taxon>
        <taxon>Retaria</taxon>
        <taxon>Foraminifera</taxon>
        <taxon>Monothalamids</taxon>
        <taxon>Reticulomyxidae</taxon>
        <taxon>Reticulomyxa</taxon>
    </lineage>
</organism>
<dbReference type="Proteomes" id="UP000023152">
    <property type="component" value="Unassembled WGS sequence"/>
</dbReference>
<dbReference type="AlphaFoldDB" id="X6LIK9"/>
<keyword evidence="2" id="KW-1185">Reference proteome</keyword>
<gene>
    <name evidence="1" type="ORF">RFI_36229</name>
</gene>
<name>X6LIK9_RETFI</name>
<dbReference type="EMBL" id="ASPP01038922">
    <property type="protein sequence ID" value="ETO01211.1"/>
    <property type="molecule type" value="Genomic_DNA"/>
</dbReference>